<feature type="transmembrane region" description="Helical" evidence="1">
    <location>
        <begin position="177"/>
        <end position="200"/>
    </location>
</feature>
<organism evidence="2 3">
    <name type="scientific">Riccia sorocarpa</name>
    <dbReference type="NCBI Taxonomy" id="122646"/>
    <lineage>
        <taxon>Eukaryota</taxon>
        <taxon>Viridiplantae</taxon>
        <taxon>Streptophyta</taxon>
        <taxon>Embryophyta</taxon>
        <taxon>Marchantiophyta</taxon>
        <taxon>Marchantiopsida</taxon>
        <taxon>Marchantiidae</taxon>
        <taxon>Marchantiales</taxon>
        <taxon>Ricciaceae</taxon>
        <taxon>Riccia</taxon>
    </lineage>
</organism>
<evidence type="ECO:0000313" key="2">
    <source>
        <dbReference type="EMBL" id="KAL3689764.1"/>
    </source>
</evidence>
<dbReference type="AlphaFoldDB" id="A0ABD3HK56"/>
<dbReference type="Proteomes" id="UP001633002">
    <property type="component" value="Unassembled WGS sequence"/>
</dbReference>
<keyword evidence="3" id="KW-1185">Reference proteome</keyword>
<name>A0ABD3HK56_9MARC</name>
<reference evidence="2 3" key="1">
    <citation type="submission" date="2024-09" db="EMBL/GenBank/DDBJ databases">
        <title>Chromosome-scale assembly of Riccia sorocarpa.</title>
        <authorList>
            <person name="Paukszto L."/>
        </authorList>
    </citation>
    <scope>NUCLEOTIDE SEQUENCE [LARGE SCALE GENOMIC DNA]</scope>
    <source>
        <strain evidence="2">LP-2024</strain>
        <tissue evidence="2">Aerial parts of the thallus</tissue>
    </source>
</reference>
<evidence type="ECO:0000256" key="1">
    <source>
        <dbReference type="SAM" id="Phobius"/>
    </source>
</evidence>
<keyword evidence="1" id="KW-1133">Transmembrane helix</keyword>
<keyword evidence="1" id="KW-0472">Membrane</keyword>
<evidence type="ECO:0000313" key="3">
    <source>
        <dbReference type="Proteomes" id="UP001633002"/>
    </source>
</evidence>
<sequence length="233" mass="26123">MESQISMYIVANQLQGQLLDLWLRLQILQERYLGLDVDDQGQLMDLWHRLQTLQANYLELFPGPVATYAPFDLVTYAPFDMVFPDLQRVNARFEEVLDPTSLEPNLPYVINGGTPVINLRFPNCTILVDGEWMDCSRVPPVTAVPHVIAVPRKSKRIAEKCKSVQPKRGHHQRYRMVAVWLAASAACHAAVGMAATWFLAAATRHAACPPRAMQRCLMTAAWLAAPTQLSTPS</sequence>
<proteinExistence type="predicted"/>
<keyword evidence="1" id="KW-0812">Transmembrane</keyword>
<dbReference type="EMBL" id="JBJQOH010000004">
    <property type="protein sequence ID" value="KAL3689764.1"/>
    <property type="molecule type" value="Genomic_DNA"/>
</dbReference>
<protein>
    <submittedName>
        <fullName evidence="2">Uncharacterized protein</fullName>
    </submittedName>
</protein>
<gene>
    <name evidence="2" type="ORF">R1sor_016073</name>
</gene>
<accession>A0ABD3HK56</accession>
<comment type="caution">
    <text evidence="2">The sequence shown here is derived from an EMBL/GenBank/DDBJ whole genome shotgun (WGS) entry which is preliminary data.</text>
</comment>